<accession>A0A817FCI9</accession>
<dbReference type="InterPro" id="IPR050951">
    <property type="entry name" value="Retrovirus_Pol_polyprotein"/>
</dbReference>
<dbReference type="PANTHER" id="PTHR37984:SF5">
    <property type="entry name" value="PROTEIN NYNRIN-LIKE"/>
    <property type="match status" value="1"/>
</dbReference>
<dbReference type="PANTHER" id="PTHR37984">
    <property type="entry name" value="PROTEIN CBG26694"/>
    <property type="match status" value="1"/>
</dbReference>
<evidence type="ECO:0000259" key="2">
    <source>
        <dbReference type="Pfam" id="PF17921"/>
    </source>
</evidence>
<keyword evidence="4" id="KW-1185">Reference proteome</keyword>
<comment type="caution">
    <text evidence="3">The sequence shown here is derived from an EMBL/GenBank/DDBJ whole genome shotgun (WGS) entry which is preliminary data.</text>
</comment>
<dbReference type="OrthoDB" id="6380665at2759"/>
<gene>
    <name evidence="3" type="ORF">LSAA_168</name>
</gene>
<dbReference type="GO" id="GO:0003964">
    <property type="term" value="F:RNA-directed DNA polymerase activity"/>
    <property type="evidence" value="ECO:0007669"/>
    <property type="project" value="UniProtKB-EC"/>
</dbReference>
<dbReference type="Proteomes" id="UP000675881">
    <property type="component" value="Unassembled WGS sequence"/>
</dbReference>
<organism evidence="3 4">
    <name type="scientific">Lepeophtheirus salmonis</name>
    <name type="common">Salmon louse</name>
    <name type="synonym">Caligus salmonis</name>
    <dbReference type="NCBI Taxonomy" id="72036"/>
    <lineage>
        <taxon>Eukaryota</taxon>
        <taxon>Metazoa</taxon>
        <taxon>Ecdysozoa</taxon>
        <taxon>Arthropoda</taxon>
        <taxon>Crustacea</taxon>
        <taxon>Multicrustacea</taxon>
        <taxon>Hexanauplia</taxon>
        <taxon>Copepoda</taxon>
        <taxon>Siphonostomatoida</taxon>
        <taxon>Caligidae</taxon>
        <taxon>Lepeophtheirus</taxon>
    </lineage>
</organism>
<evidence type="ECO:0000313" key="4">
    <source>
        <dbReference type="Proteomes" id="UP000675881"/>
    </source>
</evidence>
<sequence>MKVIARQKSWWPSIDEDISDYFAACRTCHVHTSSPSSQYVPFTPADAWERIHVYYAKVNSKNILVLMESGSKWIEAATMSSTFPELPLKQLFSRFRRLGISY</sequence>
<feature type="domain" description="Integrase zinc-binding" evidence="2">
    <location>
        <begin position="5"/>
        <end position="31"/>
    </location>
</feature>
<dbReference type="InterPro" id="IPR041588">
    <property type="entry name" value="Integrase_H2C2"/>
</dbReference>
<dbReference type="AlphaFoldDB" id="A0A817FCI9"/>
<name>A0A817FCI9_LEPSM</name>
<proteinExistence type="predicted"/>
<reference evidence="3" key="1">
    <citation type="submission" date="2021-02" db="EMBL/GenBank/DDBJ databases">
        <authorList>
            <person name="Bekaert M."/>
        </authorList>
    </citation>
    <scope>NUCLEOTIDE SEQUENCE</scope>
    <source>
        <strain evidence="3">IoA-00</strain>
    </source>
</reference>
<dbReference type="EMBL" id="CAJNVT010000044">
    <property type="protein sequence ID" value="CAF2743610.1"/>
    <property type="molecule type" value="Genomic_DNA"/>
</dbReference>
<evidence type="ECO:0000256" key="1">
    <source>
        <dbReference type="ARBA" id="ARBA00012493"/>
    </source>
</evidence>
<dbReference type="EC" id="2.7.7.49" evidence="1"/>
<dbReference type="Pfam" id="PF17921">
    <property type="entry name" value="Integrase_H2C2"/>
    <property type="match status" value="1"/>
</dbReference>
<evidence type="ECO:0000313" key="3">
    <source>
        <dbReference type="EMBL" id="CAF2743610.1"/>
    </source>
</evidence>
<protein>
    <recommendedName>
        <fullName evidence="1">RNA-directed DNA polymerase</fullName>
        <ecNumber evidence="1">2.7.7.49</ecNumber>
    </recommendedName>
</protein>